<dbReference type="Gene3D" id="3.30.565.10">
    <property type="entry name" value="Histidine kinase-like ATPase, C-terminal domain"/>
    <property type="match status" value="1"/>
</dbReference>
<evidence type="ECO:0000313" key="2">
    <source>
        <dbReference type="EMBL" id="PAE88372.1"/>
    </source>
</evidence>
<dbReference type="CDD" id="cd16934">
    <property type="entry name" value="HATPase_RsbT-like"/>
    <property type="match status" value="1"/>
</dbReference>
<organism evidence="2 3">
    <name type="scientific">Shouchella clausii</name>
    <name type="common">Alkalihalobacillus clausii</name>
    <dbReference type="NCBI Taxonomy" id="79880"/>
    <lineage>
        <taxon>Bacteria</taxon>
        <taxon>Bacillati</taxon>
        <taxon>Bacillota</taxon>
        <taxon>Bacilli</taxon>
        <taxon>Bacillales</taxon>
        <taxon>Bacillaceae</taxon>
        <taxon>Shouchella</taxon>
    </lineage>
</organism>
<dbReference type="InterPro" id="IPR036890">
    <property type="entry name" value="HATPase_C_sf"/>
</dbReference>
<sequence>MDIQSCVEVKNEWGIVAARQAGRDLSRQIGFGSVDQARITTAISELARNIYLYAKRGEIRLELVEKPSNLGIIKGIRVIAKDDGPGIQDIRQVMVDGFTTSSGLGAGLPGVKRLMDEFTIDSEIGVGTTITATKWAQMRGHVR</sequence>
<dbReference type="AlphaFoldDB" id="A0A268NXY7"/>
<dbReference type="RefSeq" id="WP_035204968.1">
    <property type="nucleotide sequence ID" value="NZ_BOQQ01000007.1"/>
</dbReference>
<dbReference type="InterPro" id="IPR003594">
    <property type="entry name" value="HATPase_dom"/>
</dbReference>
<accession>A0A268NXY7</accession>
<dbReference type="SMART" id="SM00387">
    <property type="entry name" value="HATPase_c"/>
    <property type="match status" value="1"/>
</dbReference>
<name>A0A268NXY7_SHOCL</name>
<proteinExistence type="predicted"/>
<feature type="domain" description="Histidine kinase/HSP90-like ATPase" evidence="1">
    <location>
        <begin position="34"/>
        <end position="138"/>
    </location>
</feature>
<dbReference type="Pfam" id="PF02518">
    <property type="entry name" value="HATPase_c"/>
    <property type="match status" value="1"/>
</dbReference>
<comment type="caution">
    <text evidence="2">The sequence shown here is derived from an EMBL/GenBank/DDBJ whole genome shotgun (WGS) entry which is preliminary data.</text>
</comment>
<gene>
    <name evidence="2" type="ORF">CHH72_13950</name>
</gene>
<protein>
    <submittedName>
        <fullName evidence="2">Anti-sigma regulatory factor</fullName>
    </submittedName>
</protein>
<reference evidence="2 3" key="1">
    <citation type="submission" date="2017-07" db="EMBL/GenBank/DDBJ databases">
        <title>Isolation and whole genome analysis of endospore-forming bacteria from heroin.</title>
        <authorList>
            <person name="Kalinowski J."/>
            <person name="Ahrens B."/>
            <person name="Al-Dilaimi A."/>
            <person name="Winkler A."/>
            <person name="Wibberg D."/>
            <person name="Schleenbecker U."/>
            <person name="Ruckert C."/>
            <person name="Wolfel R."/>
            <person name="Grass G."/>
        </authorList>
    </citation>
    <scope>NUCLEOTIDE SEQUENCE [LARGE SCALE GENOMIC DNA]</scope>
    <source>
        <strain evidence="2 3">7539</strain>
    </source>
</reference>
<evidence type="ECO:0000259" key="1">
    <source>
        <dbReference type="SMART" id="SM00387"/>
    </source>
</evidence>
<dbReference type="SUPFAM" id="SSF55874">
    <property type="entry name" value="ATPase domain of HSP90 chaperone/DNA topoisomerase II/histidine kinase"/>
    <property type="match status" value="1"/>
</dbReference>
<dbReference type="EMBL" id="NPCC01000017">
    <property type="protein sequence ID" value="PAE88372.1"/>
    <property type="molecule type" value="Genomic_DNA"/>
</dbReference>
<evidence type="ECO:0000313" key="3">
    <source>
        <dbReference type="Proteomes" id="UP000216207"/>
    </source>
</evidence>
<dbReference type="Proteomes" id="UP000216207">
    <property type="component" value="Unassembled WGS sequence"/>
</dbReference>